<comment type="caution">
    <text evidence="2">The sequence shown here is derived from an EMBL/GenBank/DDBJ whole genome shotgun (WGS) entry which is preliminary data.</text>
</comment>
<reference evidence="2 3" key="1">
    <citation type="journal article" date="2024" name="J Genomics">
        <title>Draft genome sequencing and assembly of Favolaschia claudopus CIRM-BRFM 2984 isolated from oak limbs.</title>
        <authorList>
            <person name="Navarro D."/>
            <person name="Drula E."/>
            <person name="Chaduli D."/>
            <person name="Cazenave R."/>
            <person name="Ahrendt S."/>
            <person name="Wang J."/>
            <person name="Lipzen A."/>
            <person name="Daum C."/>
            <person name="Barry K."/>
            <person name="Grigoriev I.V."/>
            <person name="Favel A."/>
            <person name="Rosso M.N."/>
            <person name="Martin F."/>
        </authorList>
    </citation>
    <scope>NUCLEOTIDE SEQUENCE [LARGE SCALE GENOMIC DNA]</scope>
    <source>
        <strain evidence="2 3">CIRM-BRFM 2984</strain>
    </source>
</reference>
<gene>
    <name evidence="2" type="ORF">R3P38DRAFT_2936846</name>
</gene>
<sequence>MEYVVNPAQFELYWQVELREISGTCVQVFFYALYLGLFGRATYTLRNRATEGRTFILRICTLVSANHLLQSLVTLPVSLPERMKIYQALSVAQDVTLLANEFVYNSFGYRCYVIWGYRKKVLILPGALMLSTLITGTMASSWANRPHITFAGLLPYILALLTNVVLVILTAGRIWWKRREAIHVGAEGLLRKRYDAVIAMIVESGAVYCVCVVLLSITGGIGGGQFRREAGYLASTHGGLTATTQRRSKMMWYTVEQSAAAHLANIIPTLIIVRSGVGNNVADTAPKHIVVS</sequence>
<accession>A0AAW0BPZ8</accession>
<feature type="transmembrane region" description="Helical" evidence="1">
    <location>
        <begin position="197"/>
        <end position="217"/>
    </location>
</feature>
<feature type="transmembrane region" description="Helical" evidence="1">
    <location>
        <begin position="154"/>
        <end position="176"/>
    </location>
</feature>
<proteinExistence type="predicted"/>
<dbReference type="EMBL" id="JAWWNJ010000028">
    <property type="protein sequence ID" value="KAK7028508.1"/>
    <property type="molecule type" value="Genomic_DNA"/>
</dbReference>
<keyword evidence="3" id="KW-1185">Reference proteome</keyword>
<organism evidence="2 3">
    <name type="scientific">Favolaschia claudopus</name>
    <dbReference type="NCBI Taxonomy" id="2862362"/>
    <lineage>
        <taxon>Eukaryota</taxon>
        <taxon>Fungi</taxon>
        <taxon>Dikarya</taxon>
        <taxon>Basidiomycota</taxon>
        <taxon>Agaricomycotina</taxon>
        <taxon>Agaricomycetes</taxon>
        <taxon>Agaricomycetidae</taxon>
        <taxon>Agaricales</taxon>
        <taxon>Marasmiineae</taxon>
        <taxon>Mycenaceae</taxon>
        <taxon>Favolaschia</taxon>
    </lineage>
</organism>
<protein>
    <recommendedName>
        <fullName evidence="4">G protein-coupled receptor</fullName>
    </recommendedName>
</protein>
<evidence type="ECO:0000313" key="3">
    <source>
        <dbReference type="Proteomes" id="UP001362999"/>
    </source>
</evidence>
<keyword evidence="1" id="KW-1133">Transmembrane helix</keyword>
<evidence type="ECO:0008006" key="4">
    <source>
        <dbReference type="Google" id="ProtNLM"/>
    </source>
</evidence>
<keyword evidence="1" id="KW-0812">Transmembrane</keyword>
<feature type="transmembrane region" description="Helical" evidence="1">
    <location>
        <begin position="21"/>
        <end position="43"/>
    </location>
</feature>
<evidence type="ECO:0000256" key="1">
    <source>
        <dbReference type="SAM" id="Phobius"/>
    </source>
</evidence>
<dbReference type="AlphaFoldDB" id="A0AAW0BPZ8"/>
<dbReference type="Proteomes" id="UP001362999">
    <property type="component" value="Unassembled WGS sequence"/>
</dbReference>
<feature type="transmembrane region" description="Helical" evidence="1">
    <location>
        <begin position="121"/>
        <end position="142"/>
    </location>
</feature>
<name>A0AAW0BPZ8_9AGAR</name>
<evidence type="ECO:0000313" key="2">
    <source>
        <dbReference type="EMBL" id="KAK7028508.1"/>
    </source>
</evidence>
<keyword evidence="1" id="KW-0472">Membrane</keyword>